<proteinExistence type="predicted"/>
<evidence type="ECO:0000256" key="3">
    <source>
        <dbReference type="ARBA" id="ARBA00023163"/>
    </source>
</evidence>
<dbReference type="SMART" id="SM00342">
    <property type="entry name" value="HTH_ARAC"/>
    <property type="match status" value="1"/>
</dbReference>
<keyword evidence="6" id="KW-1185">Reference proteome</keyword>
<keyword evidence="1" id="KW-0805">Transcription regulation</keyword>
<dbReference type="GO" id="GO:0003700">
    <property type="term" value="F:DNA-binding transcription factor activity"/>
    <property type="evidence" value="ECO:0007669"/>
    <property type="project" value="InterPro"/>
</dbReference>
<dbReference type="PANTHER" id="PTHR43280:SF28">
    <property type="entry name" value="HTH-TYPE TRANSCRIPTIONAL ACTIVATOR RHAS"/>
    <property type="match status" value="1"/>
</dbReference>
<gene>
    <name evidence="5" type="ORF">EXM22_09630</name>
</gene>
<dbReference type="SUPFAM" id="SSF46689">
    <property type="entry name" value="Homeodomain-like"/>
    <property type="match status" value="2"/>
</dbReference>
<dbReference type="InterPro" id="IPR009057">
    <property type="entry name" value="Homeodomain-like_sf"/>
</dbReference>
<dbReference type="RefSeq" id="WP_149486315.1">
    <property type="nucleotide sequence ID" value="NZ_CP036150.1"/>
</dbReference>
<organism evidence="5 6">
    <name type="scientific">Oceanispirochaeta crateris</name>
    <dbReference type="NCBI Taxonomy" id="2518645"/>
    <lineage>
        <taxon>Bacteria</taxon>
        <taxon>Pseudomonadati</taxon>
        <taxon>Spirochaetota</taxon>
        <taxon>Spirochaetia</taxon>
        <taxon>Spirochaetales</taxon>
        <taxon>Spirochaetaceae</taxon>
        <taxon>Oceanispirochaeta</taxon>
    </lineage>
</organism>
<protein>
    <submittedName>
        <fullName evidence="5">Helix-turn-helix domain-containing protein</fullName>
    </submittedName>
</protein>
<evidence type="ECO:0000256" key="1">
    <source>
        <dbReference type="ARBA" id="ARBA00023015"/>
    </source>
</evidence>
<dbReference type="AlphaFoldDB" id="A0A5C1QJA1"/>
<keyword evidence="2" id="KW-0238">DNA-binding</keyword>
<dbReference type="Pfam" id="PF10114">
    <property type="entry name" value="PocR"/>
    <property type="match status" value="1"/>
</dbReference>
<dbReference type="InterPro" id="IPR018060">
    <property type="entry name" value="HTH_AraC"/>
</dbReference>
<dbReference type="EMBL" id="CP036150">
    <property type="protein sequence ID" value="QEN08235.1"/>
    <property type="molecule type" value="Genomic_DNA"/>
</dbReference>
<dbReference type="PROSITE" id="PS01124">
    <property type="entry name" value="HTH_ARAC_FAMILY_2"/>
    <property type="match status" value="1"/>
</dbReference>
<dbReference type="PRINTS" id="PR00032">
    <property type="entry name" value="HTHARAC"/>
</dbReference>
<dbReference type="InterPro" id="IPR020449">
    <property type="entry name" value="Tscrpt_reg_AraC-type_HTH"/>
</dbReference>
<accession>A0A5C1QJA1</accession>
<evidence type="ECO:0000259" key="4">
    <source>
        <dbReference type="PROSITE" id="PS01124"/>
    </source>
</evidence>
<dbReference type="Gene3D" id="1.10.10.60">
    <property type="entry name" value="Homeodomain-like"/>
    <property type="match status" value="2"/>
</dbReference>
<dbReference type="PANTHER" id="PTHR43280">
    <property type="entry name" value="ARAC-FAMILY TRANSCRIPTIONAL REGULATOR"/>
    <property type="match status" value="1"/>
</dbReference>
<dbReference type="InterPro" id="IPR018771">
    <property type="entry name" value="PocR_dom"/>
</dbReference>
<name>A0A5C1QJA1_9SPIO</name>
<dbReference type="GO" id="GO:0043565">
    <property type="term" value="F:sequence-specific DNA binding"/>
    <property type="evidence" value="ECO:0007669"/>
    <property type="project" value="InterPro"/>
</dbReference>
<feature type="domain" description="HTH araC/xylS-type" evidence="4">
    <location>
        <begin position="326"/>
        <end position="424"/>
    </location>
</feature>
<dbReference type="Pfam" id="PF12833">
    <property type="entry name" value="HTH_18"/>
    <property type="match status" value="1"/>
</dbReference>
<dbReference type="Proteomes" id="UP000324209">
    <property type="component" value="Chromosome"/>
</dbReference>
<evidence type="ECO:0000256" key="2">
    <source>
        <dbReference type="ARBA" id="ARBA00023125"/>
    </source>
</evidence>
<sequence>MNGKARNYISPFYEKAIVAAETYKKATGVDCFVINNKGFRLDKTGAQGGACPFCKDLNDLCGNSNDCRQTHLYGGYQAERFGGSYIYFCPINMLHWASPLMEEGLMTGALIAGPALIIEQDELLEELNSKFGKEPVDQAQLKKKLKNIPLVTTEKAKALSEILLITASHLIEGDHSQLASKKDSMDQQSQISEYIQYIKQMENKDTEISQYPIEKERELLHLIQTGDSKEARRVLNEILGAVFFSSGGKYDVVKARVLELLVLLSRAAVEGGADAEQIFGMNYNYLKEINNYNSVEGLAGWLARVIVRFSDLVFDLRDVKHADAIYQTIQYINKNYAEKVTLDEVASSVYLSPAYFSKIFKEEMKCNFNAYLNQVRINKSKNLLINSKFSLVEIAGMVGYEDQSYFTKVFKKMTDLSPGKYREKRGKIDTSNQEIH</sequence>
<keyword evidence="3" id="KW-0804">Transcription</keyword>
<dbReference type="OrthoDB" id="9794330at2"/>
<reference evidence="5 6" key="1">
    <citation type="submission" date="2019-02" db="EMBL/GenBank/DDBJ databases">
        <title>Complete Genome Sequence and Methylome Analysis of free living Spirochaetas.</title>
        <authorList>
            <person name="Fomenkov A."/>
            <person name="Dubinina G."/>
            <person name="Leshcheva N."/>
            <person name="Mikheeva N."/>
            <person name="Grabovich M."/>
            <person name="Vincze T."/>
            <person name="Roberts R.J."/>
        </authorList>
    </citation>
    <scope>NUCLEOTIDE SEQUENCE [LARGE SCALE GENOMIC DNA]</scope>
    <source>
        <strain evidence="5 6">K2</strain>
    </source>
</reference>
<evidence type="ECO:0000313" key="6">
    <source>
        <dbReference type="Proteomes" id="UP000324209"/>
    </source>
</evidence>
<dbReference type="KEGG" id="ock:EXM22_09630"/>
<evidence type="ECO:0000313" key="5">
    <source>
        <dbReference type="EMBL" id="QEN08235.1"/>
    </source>
</evidence>